<evidence type="ECO:0000256" key="4">
    <source>
        <dbReference type="ARBA" id="ARBA00022989"/>
    </source>
</evidence>
<feature type="region of interest" description="Disordered" evidence="7">
    <location>
        <begin position="1"/>
        <end position="48"/>
    </location>
</feature>
<evidence type="ECO:0000256" key="7">
    <source>
        <dbReference type="SAM" id="MobiDB-lite"/>
    </source>
</evidence>
<feature type="transmembrane region" description="Helical" evidence="8">
    <location>
        <begin position="209"/>
        <end position="227"/>
    </location>
</feature>
<evidence type="ECO:0000313" key="10">
    <source>
        <dbReference type="EMBL" id="GMH22371.1"/>
    </source>
</evidence>
<comment type="caution">
    <text evidence="10">The sequence shown here is derived from an EMBL/GenBank/DDBJ whole genome shotgun (WGS) entry which is preliminary data.</text>
</comment>
<keyword evidence="11" id="KW-1185">Reference proteome</keyword>
<feature type="compositionally biased region" description="Basic and acidic residues" evidence="7">
    <location>
        <begin position="1"/>
        <end position="33"/>
    </location>
</feature>
<feature type="compositionally biased region" description="Polar residues" evidence="7">
    <location>
        <begin position="38"/>
        <end position="47"/>
    </location>
</feature>
<dbReference type="EMBL" id="BSYO01000024">
    <property type="protein sequence ID" value="GMH22371.1"/>
    <property type="molecule type" value="Genomic_DNA"/>
</dbReference>
<dbReference type="Proteomes" id="UP001279734">
    <property type="component" value="Unassembled WGS sequence"/>
</dbReference>
<keyword evidence="6 8" id="KW-0472">Membrane</keyword>
<proteinExistence type="predicted"/>
<dbReference type="GO" id="GO:0005886">
    <property type="term" value="C:plasma membrane"/>
    <property type="evidence" value="ECO:0007669"/>
    <property type="project" value="TreeGrafter"/>
</dbReference>
<feature type="transmembrane region" description="Helical" evidence="8">
    <location>
        <begin position="179"/>
        <end position="197"/>
    </location>
</feature>
<evidence type="ECO:0000256" key="2">
    <source>
        <dbReference type="ARBA" id="ARBA00022692"/>
    </source>
</evidence>
<keyword evidence="4 8" id="KW-1133">Transmembrane helix</keyword>
<feature type="transmembrane region" description="Helical" evidence="8">
    <location>
        <begin position="239"/>
        <end position="265"/>
    </location>
</feature>
<evidence type="ECO:0000256" key="3">
    <source>
        <dbReference type="ARBA" id="ARBA00022737"/>
    </source>
</evidence>
<dbReference type="PANTHER" id="PTHR24186">
    <property type="entry name" value="PROTEIN PHOSPHATASE 1 REGULATORY SUBUNIT"/>
    <property type="match status" value="1"/>
</dbReference>
<dbReference type="InterPro" id="IPR026961">
    <property type="entry name" value="PGG_dom"/>
</dbReference>
<evidence type="ECO:0000259" key="9">
    <source>
        <dbReference type="Pfam" id="PF13962"/>
    </source>
</evidence>
<evidence type="ECO:0000313" key="11">
    <source>
        <dbReference type="Proteomes" id="UP001279734"/>
    </source>
</evidence>
<dbReference type="Pfam" id="PF13962">
    <property type="entry name" value="PGG"/>
    <property type="match status" value="1"/>
</dbReference>
<sequence length="311" mass="34545">MEGEQRQGKGMDERDDERETLSIENEDIAKAADADADGSNNPENLAQSDLDLLEQTAITSRSLRRRALSKSRSRFVEDYSKNGRSFPEILSPRVQKVTVRDQNDSVDRKKNVIKYSNMHMEALQNARNTITVSAILIATVAFGGCTNPPGGLHQDGPLIGKPTLGRAAAFKVFVISNDVAMFLSLSIVLVLVSIIPFKRKPLRRLLAVIHKVMWVAVGFMITAYIAARWAIMDQTQEGGWMFATLVSVCGGLLAAVFVGLSMMVVRDRLKKWKSRERRRMNQIKSGIGSLSKSSSSVSYIADFLEKGYHSY</sequence>
<evidence type="ECO:0000256" key="1">
    <source>
        <dbReference type="ARBA" id="ARBA00004141"/>
    </source>
</evidence>
<evidence type="ECO:0000256" key="6">
    <source>
        <dbReference type="ARBA" id="ARBA00023136"/>
    </source>
</evidence>
<dbReference type="PANTHER" id="PTHR24186:SF38">
    <property type="entry name" value="ANKYRIN REPEAT FAMILY PROTEIN"/>
    <property type="match status" value="1"/>
</dbReference>
<feature type="domain" description="PGG" evidence="9">
    <location>
        <begin position="121"/>
        <end position="230"/>
    </location>
</feature>
<gene>
    <name evidence="10" type="ORF">Nepgr_024214</name>
</gene>
<keyword evidence="2 8" id="KW-0812">Transmembrane</keyword>
<evidence type="ECO:0000256" key="8">
    <source>
        <dbReference type="SAM" id="Phobius"/>
    </source>
</evidence>
<organism evidence="10 11">
    <name type="scientific">Nepenthes gracilis</name>
    <name type="common">Slender pitcher plant</name>
    <dbReference type="NCBI Taxonomy" id="150966"/>
    <lineage>
        <taxon>Eukaryota</taxon>
        <taxon>Viridiplantae</taxon>
        <taxon>Streptophyta</taxon>
        <taxon>Embryophyta</taxon>
        <taxon>Tracheophyta</taxon>
        <taxon>Spermatophyta</taxon>
        <taxon>Magnoliopsida</taxon>
        <taxon>eudicotyledons</taxon>
        <taxon>Gunneridae</taxon>
        <taxon>Pentapetalae</taxon>
        <taxon>Caryophyllales</taxon>
        <taxon>Nepenthaceae</taxon>
        <taxon>Nepenthes</taxon>
    </lineage>
</organism>
<keyword evidence="5" id="KW-0040">ANK repeat</keyword>
<dbReference type="AlphaFoldDB" id="A0AAD3T5N4"/>
<keyword evidence="3" id="KW-0677">Repeat</keyword>
<evidence type="ECO:0000256" key="5">
    <source>
        <dbReference type="ARBA" id="ARBA00023043"/>
    </source>
</evidence>
<comment type="subcellular location">
    <subcellularLocation>
        <location evidence="1">Membrane</location>
        <topology evidence="1">Multi-pass membrane protein</topology>
    </subcellularLocation>
</comment>
<name>A0AAD3T5N4_NEPGR</name>
<accession>A0AAD3T5N4</accession>
<reference evidence="10" key="1">
    <citation type="submission" date="2023-05" db="EMBL/GenBank/DDBJ databases">
        <title>Nepenthes gracilis genome sequencing.</title>
        <authorList>
            <person name="Fukushima K."/>
        </authorList>
    </citation>
    <scope>NUCLEOTIDE SEQUENCE</scope>
    <source>
        <strain evidence="10">SING2019-196</strain>
    </source>
</reference>
<protein>
    <recommendedName>
        <fullName evidence="9">PGG domain-containing protein</fullName>
    </recommendedName>
</protein>